<proteinExistence type="predicted"/>
<name>A0ACC2JGK2_9PEZI</name>
<keyword evidence="2" id="KW-1185">Reference proteome</keyword>
<protein>
    <submittedName>
        <fullName evidence="1">Uncharacterized protein</fullName>
    </submittedName>
</protein>
<dbReference type="EMBL" id="JAPUUL010001795">
    <property type="protein sequence ID" value="KAJ8126581.1"/>
    <property type="molecule type" value="Genomic_DNA"/>
</dbReference>
<accession>A0ACC2JGK2</accession>
<comment type="caution">
    <text evidence="1">The sequence shown here is derived from an EMBL/GenBank/DDBJ whole genome shotgun (WGS) entry which is preliminary data.</text>
</comment>
<evidence type="ECO:0000313" key="1">
    <source>
        <dbReference type="EMBL" id="KAJ8126581.1"/>
    </source>
</evidence>
<sequence>MASSLRDDVRVQIAPVKAVDLLREAQAAAESGNTISTSLESTDISIKVFHSSFSSVVGETCSFSLLVSADSSRNPFFFKGCAYIPDTDELYATSDLLQSTSSSRLPVILISKLAFRRAPDSGSSTAPVIGIEWMKLRPPPNMPMPSGAIRYKKGVLYCSQGSLEPNSGGLFYMPLGKRPAPLVTNYFGKAFNSIQSVSEDKDGGLWFTDSCAGVEQDIRPLPQLPSHVYWFHPTTGELRVVADGLKRPTGIALSPNGDTLYVTDTEAAMLGNTAVSTSSATIYAYDIVRRPGTSPFLVNKHIFSFAFSGVPAAVTCDSAGNVYAACADGVEVWDSGGTALGLIQIPVDMAEFLWGLWLRFLNPQAGLGAIWNIWFGQAEIIEGLQAWQPISESLEASGIVLAALSWFIFGPILYFVTLPVFVIYLIWALCGAVYAFILGIIHGIFDTIPQVTSDILKIIFVPSFLLESVEAVLMSFGVPRSSLSIQVLDYLLQCIPWVLWVIFGVVTMRLRDQLINREGNANRVFWGLAGILYFYFFYANTLTWSLSWRLTVMSLVSLVVMSSIARVTNTTMGWRYVWLVVAAIVTHLIYDTTISFSWYWQLLTVLVSGFIMYMALQFLGLSDMAAPQLQRQTDPVRLFLFPPDPLVHLWIILTAIILSDINYRVQSLSVEIQVGAVAFAFAGACIALRILQDTAEDSRVKSLVVPVPGPLPPLSEKAPNPYHAPPYIDDDDDGNFFLDGRGAIIESPLLPEPKTPQSSLFARVLENRADAIEAANDPRYGPDNSISYRRAEQQKPDSAVAETPFNRFYVRGVRPSWDDYFWTRLLSSVDDLIPDEDDARLIARDIYYKCTAGEAFRVANSRPLLRRSMISAGSPMDIDGSSFLSRGSPMDVDGSSFLSRGSPMDIDPPKKD</sequence>
<dbReference type="Proteomes" id="UP001153332">
    <property type="component" value="Unassembled WGS sequence"/>
</dbReference>
<gene>
    <name evidence="1" type="ORF">O1611_g7055</name>
</gene>
<evidence type="ECO:0000313" key="2">
    <source>
        <dbReference type="Proteomes" id="UP001153332"/>
    </source>
</evidence>
<reference evidence="1" key="1">
    <citation type="submission" date="2022-12" db="EMBL/GenBank/DDBJ databases">
        <title>Genome Sequence of Lasiodiplodia mahajangana.</title>
        <authorList>
            <person name="Buettner E."/>
        </authorList>
    </citation>
    <scope>NUCLEOTIDE SEQUENCE</scope>
    <source>
        <strain evidence="1">VT137</strain>
    </source>
</reference>
<organism evidence="1 2">
    <name type="scientific">Lasiodiplodia mahajangana</name>
    <dbReference type="NCBI Taxonomy" id="1108764"/>
    <lineage>
        <taxon>Eukaryota</taxon>
        <taxon>Fungi</taxon>
        <taxon>Dikarya</taxon>
        <taxon>Ascomycota</taxon>
        <taxon>Pezizomycotina</taxon>
        <taxon>Dothideomycetes</taxon>
        <taxon>Dothideomycetes incertae sedis</taxon>
        <taxon>Botryosphaeriales</taxon>
        <taxon>Botryosphaeriaceae</taxon>
        <taxon>Lasiodiplodia</taxon>
    </lineage>
</organism>